<dbReference type="SUPFAM" id="SSF54565">
    <property type="entry name" value="Ribosomal protein S16"/>
    <property type="match status" value="1"/>
</dbReference>
<gene>
    <name evidence="3 4" type="primary">rpsP</name>
    <name evidence="4" type="ORF">FYJ80_08450</name>
</gene>
<dbReference type="GO" id="GO:0006412">
    <property type="term" value="P:translation"/>
    <property type="evidence" value="ECO:0007669"/>
    <property type="project" value="UniProtKB-UniRule"/>
</dbReference>
<dbReference type="Gene3D" id="3.30.1320.10">
    <property type="match status" value="1"/>
</dbReference>
<dbReference type="Pfam" id="PF00886">
    <property type="entry name" value="Ribosomal_S16"/>
    <property type="match status" value="1"/>
</dbReference>
<dbReference type="AlphaFoldDB" id="A0A7X2TSC6"/>
<reference evidence="4 5" key="1">
    <citation type="submission" date="2019-08" db="EMBL/GenBank/DDBJ databases">
        <title>In-depth cultivation of the pig gut microbiome towards novel bacterial diversity and tailored functional studies.</title>
        <authorList>
            <person name="Wylensek D."/>
            <person name="Hitch T.C.A."/>
            <person name="Clavel T."/>
        </authorList>
    </citation>
    <scope>NUCLEOTIDE SEQUENCE [LARGE SCALE GENOMIC DNA]</scope>
    <source>
        <strain evidence="4 5">NM-380-WT-3C1</strain>
    </source>
</reference>
<dbReference type="GO" id="GO:0015935">
    <property type="term" value="C:small ribosomal subunit"/>
    <property type="evidence" value="ECO:0007669"/>
    <property type="project" value="TreeGrafter"/>
</dbReference>
<evidence type="ECO:0000313" key="5">
    <source>
        <dbReference type="Proteomes" id="UP000460549"/>
    </source>
</evidence>
<organism evidence="4 5">
    <name type="scientific">Bullifex porci</name>
    <dbReference type="NCBI Taxonomy" id="2606638"/>
    <lineage>
        <taxon>Bacteria</taxon>
        <taxon>Pseudomonadati</taxon>
        <taxon>Spirochaetota</taxon>
        <taxon>Spirochaetia</taxon>
        <taxon>Spirochaetales</taxon>
        <taxon>Spirochaetaceae</taxon>
        <taxon>Bullifex</taxon>
    </lineage>
</organism>
<evidence type="ECO:0000256" key="3">
    <source>
        <dbReference type="HAMAP-Rule" id="MF_00385"/>
    </source>
</evidence>
<dbReference type="PANTHER" id="PTHR12919">
    <property type="entry name" value="30S RIBOSOMAL PROTEIN S16"/>
    <property type="match status" value="1"/>
</dbReference>
<dbReference type="Proteomes" id="UP000460549">
    <property type="component" value="Unassembled WGS sequence"/>
</dbReference>
<dbReference type="HAMAP" id="MF_00385">
    <property type="entry name" value="Ribosomal_bS16"/>
    <property type="match status" value="1"/>
</dbReference>
<dbReference type="NCBIfam" id="TIGR00002">
    <property type="entry name" value="S16"/>
    <property type="match status" value="1"/>
</dbReference>
<name>A0A7X2TSC6_9SPIO</name>
<dbReference type="PANTHER" id="PTHR12919:SF20">
    <property type="entry name" value="SMALL RIBOSOMAL SUBUNIT PROTEIN BS16M"/>
    <property type="match status" value="1"/>
</dbReference>
<proteinExistence type="inferred from homology"/>
<dbReference type="GO" id="GO:0005737">
    <property type="term" value="C:cytoplasm"/>
    <property type="evidence" value="ECO:0007669"/>
    <property type="project" value="UniProtKB-ARBA"/>
</dbReference>
<dbReference type="InterPro" id="IPR000307">
    <property type="entry name" value="Ribosomal_bS16"/>
</dbReference>
<dbReference type="GO" id="GO:0003735">
    <property type="term" value="F:structural constituent of ribosome"/>
    <property type="evidence" value="ECO:0007669"/>
    <property type="project" value="InterPro"/>
</dbReference>
<evidence type="ECO:0000256" key="1">
    <source>
        <dbReference type="ARBA" id="ARBA00022980"/>
    </source>
</evidence>
<dbReference type="EMBL" id="VUNN01000017">
    <property type="protein sequence ID" value="MSU06803.1"/>
    <property type="molecule type" value="Genomic_DNA"/>
</dbReference>
<keyword evidence="2 3" id="KW-0687">Ribonucleoprotein</keyword>
<protein>
    <recommendedName>
        <fullName evidence="3">Small ribosomal subunit protein bS16</fullName>
    </recommendedName>
</protein>
<keyword evidence="1 3" id="KW-0689">Ribosomal protein</keyword>
<dbReference type="RefSeq" id="WP_276995967.1">
    <property type="nucleotide sequence ID" value="NZ_JAQYPZ010000010.1"/>
</dbReference>
<comment type="caution">
    <text evidence="4">The sequence shown here is derived from an EMBL/GenBank/DDBJ whole genome shotgun (WGS) entry which is preliminary data.</text>
</comment>
<accession>A0A7X2TSC6</accession>
<keyword evidence="5" id="KW-1185">Reference proteome</keyword>
<sequence length="88" mass="9800">MSVSMRLKRFGSKKRPYYRVVVMDSRAAATSRTIDEIGTYHPIEAEDRQTTIDAEKAAEWLKKGANPSATVKKILNAKGISCNRTVQG</sequence>
<dbReference type="InterPro" id="IPR023803">
    <property type="entry name" value="Ribosomal_bS16_dom_sf"/>
</dbReference>
<evidence type="ECO:0000256" key="2">
    <source>
        <dbReference type="ARBA" id="ARBA00023274"/>
    </source>
</evidence>
<comment type="similarity">
    <text evidence="3">Belongs to the bacterial ribosomal protein bS16 family.</text>
</comment>
<evidence type="ECO:0000313" key="4">
    <source>
        <dbReference type="EMBL" id="MSU06803.1"/>
    </source>
</evidence>